<dbReference type="PaxDb" id="4113-PGSC0003DMT400085385"/>
<reference evidence="1" key="2">
    <citation type="submission" date="2015-06" db="UniProtKB">
        <authorList>
            <consortium name="EnsemblPlants"/>
        </authorList>
    </citation>
    <scope>IDENTIFICATION</scope>
    <source>
        <strain evidence="1">DM1-3 516 R44</strain>
    </source>
</reference>
<evidence type="ECO:0000313" key="1">
    <source>
        <dbReference type="EnsemblPlants" id="PGSC0003DMT400085385"/>
    </source>
</evidence>
<dbReference type="InParanoid" id="M1D9E3"/>
<evidence type="ECO:0000313" key="2">
    <source>
        <dbReference type="Proteomes" id="UP000011115"/>
    </source>
</evidence>
<protein>
    <submittedName>
        <fullName evidence="1">Uncharacterized protein</fullName>
    </submittedName>
</protein>
<organism evidence="1 2">
    <name type="scientific">Solanum tuberosum</name>
    <name type="common">Potato</name>
    <dbReference type="NCBI Taxonomy" id="4113"/>
    <lineage>
        <taxon>Eukaryota</taxon>
        <taxon>Viridiplantae</taxon>
        <taxon>Streptophyta</taxon>
        <taxon>Embryophyta</taxon>
        <taxon>Tracheophyta</taxon>
        <taxon>Spermatophyta</taxon>
        <taxon>Magnoliopsida</taxon>
        <taxon>eudicotyledons</taxon>
        <taxon>Gunneridae</taxon>
        <taxon>Pentapetalae</taxon>
        <taxon>asterids</taxon>
        <taxon>lamiids</taxon>
        <taxon>Solanales</taxon>
        <taxon>Solanaceae</taxon>
        <taxon>Solanoideae</taxon>
        <taxon>Solaneae</taxon>
        <taxon>Solanum</taxon>
    </lineage>
</organism>
<dbReference type="EnsemblPlants" id="PGSC0003DMT400085385">
    <property type="protein sequence ID" value="PGSC0003DMT400085385"/>
    <property type="gene ID" value="PGSC0003DMG400034956"/>
</dbReference>
<proteinExistence type="predicted"/>
<dbReference type="AlphaFoldDB" id="M1D9E3"/>
<dbReference type="Gramene" id="PGSC0003DMT400085385">
    <property type="protein sequence ID" value="PGSC0003DMT400085385"/>
    <property type="gene ID" value="PGSC0003DMG400034956"/>
</dbReference>
<reference evidence="2" key="1">
    <citation type="journal article" date="2011" name="Nature">
        <title>Genome sequence and analysis of the tuber crop potato.</title>
        <authorList>
            <consortium name="The Potato Genome Sequencing Consortium"/>
        </authorList>
    </citation>
    <scope>NUCLEOTIDE SEQUENCE [LARGE SCALE GENOMIC DNA]</scope>
    <source>
        <strain evidence="2">cv. DM1-3 516 R44</strain>
    </source>
</reference>
<name>M1D9E3_SOLTU</name>
<accession>M1D9E3</accession>
<dbReference type="Proteomes" id="UP000011115">
    <property type="component" value="Unassembled WGS sequence"/>
</dbReference>
<dbReference type="HOGENOM" id="CLU_2101244_0_0_1"/>
<sequence>MGAFVTMDRSTSLVRITDQLNDSPFGIIHRHLVPAYSIVVLWVIGQHGTVSGNCSAMRRLFPYSADLILFFKAQHTGTKGELTACQTLYFHIEDATFNENEFSDLLPVYWDLCLKV</sequence>
<keyword evidence="2" id="KW-1185">Reference proteome</keyword>